<dbReference type="InterPro" id="IPR000683">
    <property type="entry name" value="Gfo/Idh/MocA-like_OxRdtase_N"/>
</dbReference>
<evidence type="ECO:0000313" key="4">
    <source>
        <dbReference type="EMBL" id="KUF10724.1"/>
    </source>
</evidence>
<dbReference type="OrthoDB" id="9792935at2"/>
<gene>
    <name evidence="4" type="ORF">AVJ23_09770</name>
</gene>
<dbReference type="GO" id="GO:0000166">
    <property type="term" value="F:nucleotide binding"/>
    <property type="evidence" value="ECO:0007669"/>
    <property type="project" value="InterPro"/>
</dbReference>
<reference evidence="4 5" key="1">
    <citation type="submission" date="2015-12" db="EMBL/GenBank/DDBJ databases">
        <authorList>
            <person name="Shamseldin A."/>
            <person name="Moawad H."/>
            <person name="Abd El-Rahim W.M."/>
            <person name="Sadowsky M.J."/>
        </authorList>
    </citation>
    <scope>NUCLEOTIDE SEQUENCE [LARGE SCALE GENOMIC DNA]</scope>
    <source>
        <strain evidence="4 5">SJ5A-1</strain>
    </source>
</reference>
<evidence type="ECO:0000259" key="3">
    <source>
        <dbReference type="Pfam" id="PF22725"/>
    </source>
</evidence>
<dbReference type="SUPFAM" id="SSF51735">
    <property type="entry name" value="NAD(P)-binding Rossmann-fold domains"/>
    <property type="match status" value="1"/>
</dbReference>
<comment type="caution">
    <text evidence="4">The sequence shown here is derived from an EMBL/GenBank/DDBJ whole genome shotgun (WGS) entry which is preliminary data.</text>
</comment>
<dbReference type="Gene3D" id="3.30.360.10">
    <property type="entry name" value="Dihydrodipicolinate Reductase, domain 2"/>
    <property type="match status" value="1"/>
</dbReference>
<dbReference type="GO" id="GO:0016491">
    <property type="term" value="F:oxidoreductase activity"/>
    <property type="evidence" value="ECO:0007669"/>
    <property type="project" value="UniProtKB-KW"/>
</dbReference>
<protein>
    <submittedName>
        <fullName evidence="4">Fructose reductase</fullName>
    </submittedName>
</protein>
<dbReference type="Gene3D" id="3.40.50.720">
    <property type="entry name" value="NAD(P)-binding Rossmann-like Domain"/>
    <property type="match status" value="1"/>
</dbReference>
<dbReference type="InterPro" id="IPR055170">
    <property type="entry name" value="GFO_IDH_MocA-like_dom"/>
</dbReference>
<sequence length="350" mass="37359">MERSSTEYGTFQTGDSAVNWALFGASTIASQYMISAIRANAGQVSWVVSGSRDRAERYARDNGIARGTSEMEEALNDPSVDAVYISSTNEKHKDQALAAIAAGKHVLCEKPLAMTLSDAARMVAAAREKGVTLMVNHHLRCAGSHRAIRKLIAEGAIGALRSVRVFHAVHLPEHLRGWRLDNPGAGGGVVLDMTVHDTDTVRFLLGEDPVSVTAETDATGMGAGVEDSAMSVWRMQSGTMVFSHVSFNHPFGTTGVEIHGSDGAIFAPGVISQDPKGEVWLTTSEGRREITFDRGNLYDSVLVEFGKAVRGEAHSGATGLDGVKSLAVALAVREAARTGQRQPLQFEEIA</sequence>
<keyword evidence="1" id="KW-0560">Oxidoreductase</keyword>
<feature type="domain" description="Gfo/Idh/MocA-like oxidoreductase N-terminal" evidence="2">
    <location>
        <begin position="19"/>
        <end position="137"/>
    </location>
</feature>
<dbReference type="PANTHER" id="PTHR43818:SF11">
    <property type="entry name" value="BCDNA.GH03377"/>
    <property type="match status" value="1"/>
</dbReference>
<dbReference type="Pfam" id="PF22725">
    <property type="entry name" value="GFO_IDH_MocA_C3"/>
    <property type="match status" value="1"/>
</dbReference>
<dbReference type="InterPro" id="IPR036291">
    <property type="entry name" value="NAD(P)-bd_dom_sf"/>
</dbReference>
<evidence type="ECO:0000313" key="5">
    <source>
        <dbReference type="Proteomes" id="UP000054396"/>
    </source>
</evidence>
<proteinExistence type="predicted"/>
<dbReference type="STRING" id="1685382.AVJ23_09770"/>
<dbReference type="PANTHER" id="PTHR43818">
    <property type="entry name" value="BCDNA.GH03377"/>
    <property type="match status" value="1"/>
</dbReference>
<dbReference type="AlphaFoldDB" id="A0A0W7WJL7"/>
<dbReference type="Proteomes" id="UP000054396">
    <property type="component" value="Unassembled WGS sequence"/>
</dbReference>
<dbReference type="SUPFAM" id="SSF55347">
    <property type="entry name" value="Glyceraldehyde-3-phosphate dehydrogenase-like, C-terminal domain"/>
    <property type="match status" value="1"/>
</dbReference>
<dbReference type="InterPro" id="IPR050463">
    <property type="entry name" value="Gfo/Idh/MocA_oxidrdct_glycsds"/>
</dbReference>
<organism evidence="4 5">
    <name type="scientific">Pseudoponticoccus marisrubri</name>
    <dbReference type="NCBI Taxonomy" id="1685382"/>
    <lineage>
        <taxon>Bacteria</taxon>
        <taxon>Pseudomonadati</taxon>
        <taxon>Pseudomonadota</taxon>
        <taxon>Alphaproteobacteria</taxon>
        <taxon>Rhodobacterales</taxon>
        <taxon>Roseobacteraceae</taxon>
        <taxon>Pseudoponticoccus</taxon>
    </lineage>
</organism>
<evidence type="ECO:0000259" key="2">
    <source>
        <dbReference type="Pfam" id="PF01408"/>
    </source>
</evidence>
<feature type="domain" description="GFO/IDH/MocA-like oxidoreductase" evidence="3">
    <location>
        <begin position="145"/>
        <end position="265"/>
    </location>
</feature>
<evidence type="ECO:0000256" key="1">
    <source>
        <dbReference type="ARBA" id="ARBA00023002"/>
    </source>
</evidence>
<dbReference type="Pfam" id="PF01408">
    <property type="entry name" value="GFO_IDH_MocA"/>
    <property type="match status" value="1"/>
</dbReference>
<dbReference type="EMBL" id="LPXO01000005">
    <property type="protein sequence ID" value="KUF10724.1"/>
    <property type="molecule type" value="Genomic_DNA"/>
</dbReference>
<keyword evidence="5" id="KW-1185">Reference proteome</keyword>
<name>A0A0W7WJL7_9RHOB</name>
<accession>A0A0W7WJL7</accession>